<evidence type="ECO:0000313" key="6">
    <source>
        <dbReference type="EMBL" id="GEN22847.1"/>
    </source>
</evidence>
<dbReference type="EMBL" id="FRCA01000003">
    <property type="protein sequence ID" value="SHL86513.1"/>
    <property type="molecule type" value="Genomic_DNA"/>
</dbReference>
<dbReference type="Gene3D" id="1.10.260.40">
    <property type="entry name" value="lambda repressor-like DNA-binding domains"/>
    <property type="match status" value="1"/>
</dbReference>
<reference evidence="6 9" key="2">
    <citation type="submission" date="2019-07" db="EMBL/GenBank/DDBJ databases">
        <title>Whole genome shotgun sequence of Halomonas cupida NBRC 102219.</title>
        <authorList>
            <person name="Hosoyama A."/>
            <person name="Uohara A."/>
            <person name="Ohji S."/>
            <person name="Ichikawa N."/>
        </authorList>
    </citation>
    <scope>NUCLEOTIDE SEQUENCE [LARGE SCALE GENOMIC DNA]</scope>
    <source>
        <strain evidence="6 9">NBRC 102219</strain>
    </source>
</reference>
<protein>
    <submittedName>
        <fullName evidence="6">LacI family transcriptional regulator</fullName>
    </submittedName>
    <submittedName>
        <fullName evidence="7">Transcriptional regulator, LacI family</fullName>
    </submittedName>
</protein>
<evidence type="ECO:0000313" key="9">
    <source>
        <dbReference type="Proteomes" id="UP000321726"/>
    </source>
</evidence>
<dbReference type="Gene3D" id="3.40.50.2300">
    <property type="match status" value="2"/>
</dbReference>
<evidence type="ECO:0000256" key="4">
    <source>
        <dbReference type="ARBA" id="ARBA00023163"/>
    </source>
</evidence>
<dbReference type="STRING" id="44933.SAMN05660971_01613"/>
<evidence type="ECO:0000313" key="8">
    <source>
        <dbReference type="Proteomes" id="UP000184123"/>
    </source>
</evidence>
<keyword evidence="3" id="KW-0238">DNA-binding</keyword>
<dbReference type="AlphaFoldDB" id="A0A1M7E484"/>
<dbReference type="Proteomes" id="UP000321726">
    <property type="component" value="Unassembled WGS sequence"/>
</dbReference>
<evidence type="ECO:0000313" key="7">
    <source>
        <dbReference type="EMBL" id="SHL86513.1"/>
    </source>
</evidence>
<dbReference type="CDD" id="cd06267">
    <property type="entry name" value="PBP1_LacI_sugar_binding-like"/>
    <property type="match status" value="1"/>
</dbReference>
<dbReference type="EMBL" id="BJXU01000027">
    <property type="protein sequence ID" value="GEN22847.1"/>
    <property type="molecule type" value="Genomic_DNA"/>
</dbReference>
<feature type="domain" description="HTH lacI-type" evidence="5">
    <location>
        <begin position="7"/>
        <end position="61"/>
    </location>
</feature>
<gene>
    <name evidence="6" type="ORF">HCU01_07960</name>
    <name evidence="7" type="ORF">SAMN05660971_01613</name>
</gene>
<dbReference type="SMART" id="SM00354">
    <property type="entry name" value="HTH_LACI"/>
    <property type="match status" value="1"/>
</dbReference>
<keyword evidence="1" id="KW-0678">Repressor</keyword>
<dbReference type="PANTHER" id="PTHR30146">
    <property type="entry name" value="LACI-RELATED TRANSCRIPTIONAL REPRESSOR"/>
    <property type="match status" value="1"/>
</dbReference>
<evidence type="ECO:0000256" key="3">
    <source>
        <dbReference type="ARBA" id="ARBA00023125"/>
    </source>
</evidence>
<dbReference type="PANTHER" id="PTHR30146:SF151">
    <property type="entry name" value="HTH-TYPE TRANSCRIPTIONAL REPRESSOR CYTR"/>
    <property type="match status" value="1"/>
</dbReference>
<evidence type="ECO:0000256" key="1">
    <source>
        <dbReference type="ARBA" id="ARBA00022491"/>
    </source>
</evidence>
<organism evidence="7 8">
    <name type="scientific">Halomonas cupida</name>
    <dbReference type="NCBI Taxonomy" id="44933"/>
    <lineage>
        <taxon>Bacteria</taxon>
        <taxon>Pseudomonadati</taxon>
        <taxon>Pseudomonadota</taxon>
        <taxon>Gammaproteobacteria</taxon>
        <taxon>Oceanospirillales</taxon>
        <taxon>Halomonadaceae</taxon>
        <taxon>Halomonas</taxon>
    </lineage>
</organism>
<name>A0A1M7E484_9GAMM</name>
<keyword evidence="2" id="KW-0805">Transcription regulation</keyword>
<dbReference type="Pfam" id="PF00356">
    <property type="entry name" value="LacI"/>
    <property type="match status" value="1"/>
</dbReference>
<dbReference type="Pfam" id="PF00532">
    <property type="entry name" value="Peripla_BP_1"/>
    <property type="match status" value="1"/>
</dbReference>
<sequence>MKRKGTVTINDIARHVGLTNITVSRAFKHPDKVKSATRERILAAARELGYVPNAFASQLRSSQSRLIGVVIASIDNPFYSEAIKAISRDAKARGYDILLMDTDGDSNVEAAAIQTLLSYQVAGIILSPVSDALDYLPVYIDTLRDAQLPLVMLDRTLPVEDFPQVVLDNCKAGWLLGNAMLKRNLDQALVLTGPASSYITRQRLKGIEDAYGQANASIKLDRREGLYNFEPAYDAVVRYLSESGQPSAIVGLNQLMTLGALSALHDGGISYHDATVLGVDQLPYCGIFDIRIPTTRFDASYAGHQAIHLLLARIANPTAEPQRVVIDASMDE</sequence>
<keyword evidence="9" id="KW-1185">Reference proteome</keyword>
<reference evidence="7 8" key="1">
    <citation type="submission" date="2016-11" db="EMBL/GenBank/DDBJ databases">
        <authorList>
            <person name="Jaros S."/>
            <person name="Januszkiewicz K."/>
            <person name="Wedrychowicz H."/>
        </authorList>
    </citation>
    <scope>NUCLEOTIDE SEQUENCE [LARGE SCALE GENOMIC DNA]</scope>
    <source>
        <strain evidence="7 8">DSM 4740</strain>
    </source>
</reference>
<dbReference type="Proteomes" id="UP000184123">
    <property type="component" value="Unassembled WGS sequence"/>
</dbReference>
<accession>A0A1M7E484</accession>
<keyword evidence="4" id="KW-0804">Transcription</keyword>
<dbReference type="PROSITE" id="PS50932">
    <property type="entry name" value="HTH_LACI_2"/>
    <property type="match status" value="1"/>
</dbReference>
<evidence type="ECO:0000256" key="2">
    <source>
        <dbReference type="ARBA" id="ARBA00023015"/>
    </source>
</evidence>
<dbReference type="InterPro" id="IPR001761">
    <property type="entry name" value="Peripla_BP/Lac1_sug-bd_dom"/>
</dbReference>
<proteinExistence type="predicted"/>
<evidence type="ECO:0000259" key="5">
    <source>
        <dbReference type="PROSITE" id="PS50932"/>
    </source>
</evidence>
<dbReference type="SUPFAM" id="SSF47413">
    <property type="entry name" value="lambda repressor-like DNA-binding domains"/>
    <property type="match status" value="1"/>
</dbReference>
<dbReference type="RefSeq" id="WP_073434499.1">
    <property type="nucleotide sequence ID" value="NZ_BJXU01000027.1"/>
</dbReference>
<dbReference type="SUPFAM" id="SSF53822">
    <property type="entry name" value="Periplasmic binding protein-like I"/>
    <property type="match status" value="1"/>
</dbReference>
<dbReference type="InterPro" id="IPR010982">
    <property type="entry name" value="Lambda_DNA-bd_dom_sf"/>
</dbReference>
<dbReference type="GO" id="GO:0000976">
    <property type="term" value="F:transcription cis-regulatory region binding"/>
    <property type="evidence" value="ECO:0007669"/>
    <property type="project" value="TreeGrafter"/>
</dbReference>
<dbReference type="InterPro" id="IPR000843">
    <property type="entry name" value="HTH_LacI"/>
</dbReference>
<dbReference type="CDD" id="cd01392">
    <property type="entry name" value="HTH_LacI"/>
    <property type="match status" value="1"/>
</dbReference>
<dbReference type="OrthoDB" id="6619319at2"/>
<dbReference type="InterPro" id="IPR028082">
    <property type="entry name" value="Peripla_BP_I"/>
</dbReference>
<dbReference type="GO" id="GO:0003700">
    <property type="term" value="F:DNA-binding transcription factor activity"/>
    <property type="evidence" value="ECO:0007669"/>
    <property type="project" value="TreeGrafter"/>
</dbReference>